<accession>A0A2U0HUC6</accession>
<dbReference type="OrthoDB" id="119681at2"/>
<evidence type="ECO:0000313" key="3">
    <source>
        <dbReference type="Proteomes" id="UP000245962"/>
    </source>
</evidence>
<evidence type="ECO:0008006" key="4">
    <source>
        <dbReference type="Google" id="ProtNLM"/>
    </source>
</evidence>
<protein>
    <recommendedName>
        <fullName evidence="4">tRNA (5-methylaminomethyl-2-thiouridylate)-methyltransferase</fullName>
    </recommendedName>
</protein>
<sequence>MNSNVQLVKTLLKYTFGLVPIVAGLDKFANLLTNWPQYISEGIAAMIPFEATTFMMIIGVVEIIAGILVLTKTKLGAYVVSGWLTVIALTLILSWSYVDVAVRDIVMAIGAFSLAELTKNNYIKAKN</sequence>
<proteinExistence type="predicted"/>
<keyword evidence="1" id="KW-1133">Transmembrane helix</keyword>
<organism evidence="2 3">
    <name type="scientific">Marixanthomonas spongiae</name>
    <dbReference type="NCBI Taxonomy" id="2174845"/>
    <lineage>
        <taxon>Bacteria</taxon>
        <taxon>Pseudomonadati</taxon>
        <taxon>Bacteroidota</taxon>
        <taxon>Flavobacteriia</taxon>
        <taxon>Flavobacteriales</taxon>
        <taxon>Flavobacteriaceae</taxon>
        <taxon>Marixanthomonas</taxon>
    </lineage>
</organism>
<dbReference type="Proteomes" id="UP000245962">
    <property type="component" value="Unassembled WGS sequence"/>
</dbReference>
<evidence type="ECO:0000313" key="2">
    <source>
        <dbReference type="EMBL" id="PVW12429.1"/>
    </source>
</evidence>
<dbReference type="EMBL" id="QEHR01000014">
    <property type="protein sequence ID" value="PVW12429.1"/>
    <property type="molecule type" value="Genomic_DNA"/>
</dbReference>
<keyword evidence="3" id="KW-1185">Reference proteome</keyword>
<gene>
    <name evidence="2" type="ORF">DDV96_14965</name>
</gene>
<name>A0A2U0HUC6_9FLAO</name>
<feature type="transmembrane region" description="Helical" evidence="1">
    <location>
        <begin position="77"/>
        <end position="98"/>
    </location>
</feature>
<keyword evidence="1" id="KW-0812">Transmembrane</keyword>
<reference evidence="2 3" key="1">
    <citation type="submission" date="2018-04" db="EMBL/GenBank/DDBJ databases">
        <title>Marixanthomonas spongiae HN-E44 sp. nov., isolated from a marine sponge.</title>
        <authorList>
            <person name="Luo L."/>
            <person name="Zhuang L."/>
        </authorList>
    </citation>
    <scope>NUCLEOTIDE SEQUENCE [LARGE SCALE GENOMIC DNA]</scope>
    <source>
        <strain evidence="2 3">HN-E44</strain>
    </source>
</reference>
<comment type="caution">
    <text evidence="2">The sequence shown here is derived from an EMBL/GenBank/DDBJ whole genome shotgun (WGS) entry which is preliminary data.</text>
</comment>
<evidence type="ECO:0000256" key="1">
    <source>
        <dbReference type="SAM" id="Phobius"/>
    </source>
</evidence>
<dbReference type="AlphaFoldDB" id="A0A2U0HUC6"/>
<feature type="transmembrane region" description="Helical" evidence="1">
    <location>
        <begin position="51"/>
        <end position="70"/>
    </location>
</feature>
<keyword evidence="1" id="KW-0472">Membrane</keyword>